<feature type="transmembrane region" description="Helical" evidence="8">
    <location>
        <begin position="579"/>
        <end position="601"/>
    </location>
</feature>
<dbReference type="InterPro" id="IPR036097">
    <property type="entry name" value="HisK_dim/P_sf"/>
</dbReference>
<evidence type="ECO:0000256" key="5">
    <source>
        <dbReference type="ARBA" id="ARBA00022777"/>
    </source>
</evidence>
<protein>
    <recommendedName>
        <fullName evidence="2">histidine kinase</fullName>
        <ecNumber evidence="2">2.7.13.3</ecNumber>
    </recommendedName>
</protein>
<feature type="transmembrane region" description="Helical" evidence="8">
    <location>
        <begin position="361"/>
        <end position="380"/>
    </location>
</feature>
<comment type="catalytic activity">
    <reaction evidence="1">
        <text>ATP + protein L-histidine = ADP + protein N-phospho-L-histidine.</text>
        <dbReference type="EC" id="2.7.13.3"/>
    </reaction>
</comment>
<accession>A0A7R6PP53</accession>
<evidence type="ECO:0000256" key="4">
    <source>
        <dbReference type="ARBA" id="ARBA00022679"/>
    </source>
</evidence>
<keyword evidence="5" id="KW-0418">Kinase</keyword>
<keyword evidence="4" id="KW-0808">Transferase</keyword>
<dbReference type="InterPro" id="IPR001789">
    <property type="entry name" value="Sig_transdc_resp-reg_receiver"/>
</dbReference>
<keyword evidence="8" id="KW-0472">Membrane</keyword>
<evidence type="ECO:0000313" key="11">
    <source>
        <dbReference type="EMBL" id="BBB26938.1"/>
    </source>
</evidence>
<feature type="transmembrane region" description="Helical" evidence="8">
    <location>
        <begin position="46"/>
        <end position="67"/>
    </location>
</feature>
<proteinExistence type="predicted"/>
<organism evidence="11 12">
    <name type="scientific">Amphritea japonica ATCC BAA-1530</name>
    <dbReference type="NCBI Taxonomy" id="1278309"/>
    <lineage>
        <taxon>Bacteria</taxon>
        <taxon>Pseudomonadati</taxon>
        <taxon>Pseudomonadota</taxon>
        <taxon>Gammaproteobacteria</taxon>
        <taxon>Oceanospirillales</taxon>
        <taxon>Oceanospirillaceae</taxon>
        <taxon>Amphritea</taxon>
    </lineage>
</organism>
<feature type="transmembrane region" description="Helical" evidence="8">
    <location>
        <begin position="386"/>
        <end position="407"/>
    </location>
</feature>
<feature type="transmembrane region" description="Helical" evidence="8">
    <location>
        <begin position="309"/>
        <end position="330"/>
    </location>
</feature>
<feature type="transmembrane region" description="Helical" evidence="8">
    <location>
        <begin position="107"/>
        <end position="132"/>
    </location>
</feature>
<dbReference type="AlphaFoldDB" id="A0A7R6PP53"/>
<feature type="transmembrane region" description="Helical" evidence="8">
    <location>
        <begin position="73"/>
        <end position="95"/>
    </location>
</feature>
<evidence type="ECO:0000256" key="3">
    <source>
        <dbReference type="ARBA" id="ARBA00022553"/>
    </source>
</evidence>
<dbReference type="CDD" id="cd00156">
    <property type="entry name" value="REC"/>
    <property type="match status" value="1"/>
</dbReference>
<keyword evidence="8" id="KW-0812">Transmembrane</keyword>
<dbReference type="InterPro" id="IPR036890">
    <property type="entry name" value="HATPase_C_sf"/>
</dbReference>
<dbReference type="PANTHER" id="PTHR43047">
    <property type="entry name" value="TWO-COMPONENT HISTIDINE PROTEIN KINASE"/>
    <property type="match status" value="1"/>
</dbReference>
<feature type="transmembrane region" description="Helical" evidence="8">
    <location>
        <begin position="613"/>
        <end position="639"/>
    </location>
</feature>
<dbReference type="Gene3D" id="3.30.565.10">
    <property type="entry name" value="Histidine kinase-like ATPase, C-terminal domain"/>
    <property type="match status" value="1"/>
</dbReference>
<dbReference type="InterPro" id="IPR003594">
    <property type="entry name" value="HATPase_dom"/>
</dbReference>
<evidence type="ECO:0000259" key="9">
    <source>
        <dbReference type="PROSITE" id="PS50109"/>
    </source>
</evidence>
<dbReference type="SMART" id="SM00448">
    <property type="entry name" value="REC"/>
    <property type="match status" value="1"/>
</dbReference>
<dbReference type="Pfam" id="PF00072">
    <property type="entry name" value="Response_reg"/>
    <property type="match status" value="1"/>
</dbReference>
<keyword evidence="12" id="KW-1185">Reference proteome</keyword>
<evidence type="ECO:0000256" key="6">
    <source>
        <dbReference type="ARBA" id="ARBA00023012"/>
    </source>
</evidence>
<dbReference type="InterPro" id="IPR004358">
    <property type="entry name" value="Sig_transdc_His_kin-like_C"/>
</dbReference>
<dbReference type="GO" id="GO:0000155">
    <property type="term" value="F:phosphorelay sensor kinase activity"/>
    <property type="evidence" value="ECO:0007669"/>
    <property type="project" value="InterPro"/>
</dbReference>
<dbReference type="PROSITE" id="PS50110">
    <property type="entry name" value="RESPONSE_REGULATORY"/>
    <property type="match status" value="1"/>
</dbReference>
<dbReference type="Gene3D" id="1.10.4160.10">
    <property type="entry name" value="Hydantoin permease"/>
    <property type="match status" value="1"/>
</dbReference>
<dbReference type="EMBL" id="AP014545">
    <property type="protein sequence ID" value="BBB26938.1"/>
    <property type="molecule type" value="Genomic_DNA"/>
</dbReference>
<gene>
    <name evidence="11" type="ORF">AMJAP_2348</name>
</gene>
<feature type="transmembrane region" description="Helical" evidence="8">
    <location>
        <begin position="180"/>
        <end position="198"/>
    </location>
</feature>
<feature type="transmembrane region" description="Helical" evidence="8">
    <location>
        <begin position="428"/>
        <end position="449"/>
    </location>
</feature>
<dbReference type="Gene3D" id="3.40.50.2300">
    <property type="match status" value="1"/>
</dbReference>
<dbReference type="RefSeq" id="WP_019620266.1">
    <property type="nucleotide sequence ID" value="NZ_AP014545.1"/>
</dbReference>
<dbReference type="PRINTS" id="PR00344">
    <property type="entry name" value="BCTRLSENSOR"/>
</dbReference>
<dbReference type="GO" id="GO:0005886">
    <property type="term" value="C:plasma membrane"/>
    <property type="evidence" value="ECO:0007669"/>
    <property type="project" value="TreeGrafter"/>
</dbReference>
<evidence type="ECO:0000256" key="2">
    <source>
        <dbReference type="ARBA" id="ARBA00012438"/>
    </source>
</evidence>
<sequence>MPAFQKILKVRRHYNKWVADQTLEDYALRFTARKGRHMSISRVGKTALGAASFLALEGLAAAVTLSYGFTNTVIAMLAVCLVLFITGFPIAYYSAKHGLDIDLLTRGAGFGYLGSTLTSLIYASFTFIFFAIEAAILASALKALFGIPLAVGYLLCAVAVIPIVTHGITAISRFQVGTHNLWVALQLAAIVVVLWFEFDSLQGWTEFSPGMAATASGEFDIIMFGAAVSVFFALFAQIGEQVDYLRFMPEKTEENKRQWWFWLIMAGPGWVFTGMIKMLLGSFLAYLAITQGMSVQEASDPTYMYQRVFQLMTGSPEIALLLAALMVVVCQMKINVTNAYAGSIAWSNFFSRLTHSHPGRVVWLVFNVTIALILMELGIYQALEAILGIFAIIAISWLASLSADLLINKPLGLSPPGIEFKRGHLYDINPVGMGSMVISTTLGMLSYLGLFGEEARNLCHFVSLASCFVCVPLIAWLTGGRYYIARTNEDLKQYIRLVPVVGQTRNVSIVTCGICENDFEREDMSFCPAYDLPICSLCCSLDVRCLDNCKPKARLSRQVMEMLHLLLPRRTVKLVSSRLGKFVTLLLVVNLVLAVLLAIIFRQLAPQTPEETALVLQTIWTLFFTLFIASGVVTWLFLLAHESRVVAQQESNRQTMKLTREIDAHEKTDLELQQAKELAERSNAAKSRYLSGISHELRTPLQSILGYAQLLRERTELQEDQQRGLDIIHRSGLYLTDLIEGLLDISKIEAGRLDLYRNQVNLPELIEQLAEMFRMQALQKGIEFNCHIANPLPQRIVTDEKRLRQILINLLSNAIKYTPNGRVDFDIHYRNQVAEFAIRDTGPGIDEYQLQRIFAPFERIRNRDTAHLPGTGLGLTIVNLLTDIMGGDLQVESNPGQGSCFKVSMMLPWVSNEELTPVLQERRIIGYEGYKRTLCLVDDDPVLRGLLADILMPLGFSIMEAPDADSCLSQLQKTEPDLFLLDISMPGMSGLQLASILRQRKVPGKIVMLSADARELSAGEEGHESYDDYLVKPVANHHLLETLGKYLELKWIYRGESDPQSSITPAELTSAGHLSDSITEDTADAGKAISQPDHPLILELKNCAELGYRKGVVQCLKEIEGLGIISTGALAHLRELSENFLFDKLVIYLETQS</sequence>
<dbReference type="FunFam" id="3.30.565.10:FF:000010">
    <property type="entry name" value="Sensor histidine kinase RcsC"/>
    <property type="match status" value="1"/>
</dbReference>
<dbReference type="SUPFAM" id="SSF47384">
    <property type="entry name" value="Homodimeric domain of signal transducing histidine kinase"/>
    <property type="match status" value="1"/>
</dbReference>
<keyword evidence="3 7" id="KW-0597">Phosphoprotein</keyword>
<dbReference type="EC" id="2.7.13.3" evidence="2"/>
<keyword evidence="6" id="KW-0902">Two-component regulatory system</keyword>
<evidence type="ECO:0000256" key="8">
    <source>
        <dbReference type="SAM" id="Phobius"/>
    </source>
</evidence>
<evidence type="ECO:0000259" key="10">
    <source>
        <dbReference type="PROSITE" id="PS50110"/>
    </source>
</evidence>
<dbReference type="Proteomes" id="UP000595663">
    <property type="component" value="Chromosome"/>
</dbReference>
<feature type="transmembrane region" description="Helical" evidence="8">
    <location>
        <begin position="461"/>
        <end position="484"/>
    </location>
</feature>
<dbReference type="Pfam" id="PF02518">
    <property type="entry name" value="HATPase_c"/>
    <property type="match status" value="1"/>
</dbReference>
<feature type="transmembrane region" description="Helical" evidence="8">
    <location>
        <begin position="218"/>
        <end position="238"/>
    </location>
</feature>
<feature type="transmembrane region" description="Helical" evidence="8">
    <location>
        <begin position="259"/>
        <end position="289"/>
    </location>
</feature>
<dbReference type="InterPro" id="IPR005467">
    <property type="entry name" value="His_kinase_dom"/>
</dbReference>
<dbReference type="SUPFAM" id="SSF55874">
    <property type="entry name" value="ATPase domain of HSP90 chaperone/DNA topoisomerase II/histidine kinase"/>
    <property type="match status" value="1"/>
</dbReference>
<dbReference type="Pfam" id="PF00512">
    <property type="entry name" value="HisKA"/>
    <property type="match status" value="1"/>
</dbReference>
<feature type="transmembrane region" description="Helical" evidence="8">
    <location>
        <begin position="144"/>
        <end position="168"/>
    </location>
</feature>
<feature type="modified residue" description="4-aspartylphosphate" evidence="7">
    <location>
        <position position="982"/>
    </location>
</feature>
<dbReference type="CDD" id="cd00082">
    <property type="entry name" value="HisKA"/>
    <property type="match status" value="1"/>
</dbReference>
<dbReference type="SMART" id="SM00388">
    <property type="entry name" value="HisKA"/>
    <property type="match status" value="1"/>
</dbReference>
<name>A0A7R6PP53_9GAMM</name>
<dbReference type="SUPFAM" id="SSF52172">
    <property type="entry name" value="CheY-like"/>
    <property type="match status" value="1"/>
</dbReference>
<dbReference type="OrthoDB" id="9797243at2"/>
<dbReference type="Gene3D" id="1.10.287.130">
    <property type="match status" value="1"/>
</dbReference>
<feature type="domain" description="Histidine kinase" evidence="9">
    <location>
        <begin position="692"/>
        <end position="909"/>
    </location>
</feature>
<dbReference type="InterPro" id="IPR003661">
    <property type="entry name" value="HisK_dim/P_dom"/>
</dbReference>
<dbReference type="SMART" id="SM00387">
    <property type="entry name" value="HATPase_c"/>
    <property type="match status" value="1"/>
</dbReference>
<dbReference type="PANTHER" id="PTHR43047:SF72">
    <property type="entry name" value="OSMOSENSING HISTIDINE PROTEIN KINASE SLN1"/>
    <property type="match status" value="1"/>
</dbReference>
<dbReference type="InterPro" id="IPR011006">
    <property type="entry name" value="CheY-like_superfamily"/>
</dbReference>
<dbReference type="GO" id="GO:0009927">
    <property type="term" value="F:histidine phosphotransfer kinase activity"/>
    <property type="evidence" value="ECO:0007669"/>
    <property type="project" value="TreeGrafter"/>
</dbReference>
<evidence type="ECO:0000256" key="1">
    <source>
        <dbReference type="ARBA" id="ARBA00000085"/>
    </source>
</evidence>
<evidence type="ECO:0000313" key="12">
    <source>
        <dbReference type="Proteomes" id="UP000595663"/>
    </source>
</evidence>
<evidence type="ECO:0000256" key="7">
    <source>
        <dbReference type="PROSITE-ProRule" id="PRU00169"/>
    </source>
</evidence>
<dbReference type="PROSITE" id="PS50109">
    <property type="entry name" value="HIS_KIN"/>
    <property type="match status" value="1"/>
</dbReference>
<dbReference type="KEGG" id="ajp:AMJAP_2348"/>
<feature type="domain" description="Response regulatory" evidence="10">
    <location>
        <begin position="933"/>
        <end position="1047"/>
    </location>
</feature>
<keyword evidence="8" id="KW-1133">Transmembrane helix</keyword>
<reference evidence="11 12" key="1">
    <citation type="journal article" date="2008" name="Int. J. Syst. Evol. Microbiol.">
        <title>Amphritea japonica sp. nov. and Amphritea balenae sp. nov., isolated from the sediment adjacent to sperm whale carcasses off Kagoshima, Japan.</title>
        <authorList>
            <person name="Miyazaki M."/>
            <person name="Nogi Y."/>
            <person name="Fujiwara Y."/>
            <person name="Kawato M."/>
            <person name="Nagahama T."/>
            <person name="Kubokawa K."/>
            <person name="Horikoshi K."/>
        </authorList>
    </citation>
    <scope>NUCLEOTIDE SEQUENCE [LARGE SCALE GENOMIC DNA]</scope>
    <source>
        <strain evidence="11 12">ATCC BAA-1530</strain>
    </source>
</reference>